<protein>
    <submittedName>
        <fullName evidence="3">Uncharacterized protein</fullName>
    </submittedName>
</protein>
<accession>A0A6A1LUZ7</accession>
<evidence type="ECO:0000256" key="2">
    <source>
        <dbReference type="SAM" id="MobiDB-lite"/>
    </source>
</evidence>
<reference evidence="3" key="1">
    <citation type="journal article" date="2019" name="G3 (Bethesda)">
        <title>Genome Assemblies of Two Rare Opportunistic Yeast Pathogens: Diutina rugosa (syn. Candida rugosa) and Trichomonascus ciferrii (syn. Candida ciferrii).</title>
        <authorList>
            <person name="Mixao V."/>
            <person name="Saus E."/>
            <person name="Hansen A.P."/>
            <person name="Lass-Florl C."/>
            <person name="Gabaldon T."/>
        </authorList>
    </citation>
    <scope>NUCLEOTIDE SEQUENCE</scope>
    <source>
        <strain evidence="3">CBS 4856</strain>
    </source>
</reference>
<dbReference type="EMBL" id="SWFS01000160">
    <property type="protein sequence ID" value="KAA8915531.1"/>
    <property type="molecule type" value="Genomic_DNA"/>
</dbReference>
<evidence type="ECO:0000313" key="4">
    <source>
        <dbReference type="Proteomes" id="UP000761534"/>
    </source>
</evidence>
<name>A0A6A1LUZ7_9ASCO</name>
<dbReference type="AlphaFoldDB" id="A0A6A1LUZ7"/>
<keyword evidence="1" id="KW-0175">Coiled coil</keyword>
<dbReference type="Proteomes" id="UP000761534">
    <property type="component" value="Unassembled WGS sequence"/>
</dbReference>
<organism evidence="3 4">
    <name type="scientific">Trichomonascus ciferrii</name>
    <dbReference type="NCBI Taxonomy" id="44093"/>
    <lineage>
        <taxon>Eukaryota</taxon>
        <taxon>Fungi</taxon>
        <taxon>Dikarya</taxon>
        <taxon>Ascomycota</taxon>
        <taxon>Saccharomycotina</taxon>
        <taxon>Dipodascomycetes</taxon>
        <taxon>Dipodascales</taxon>
        <taxon>Trichomonascaceae</taxon>
        <taxon>Trichomonascus</taxon>
        <taxon>Trichomonascus ciferrii complex</taxon>
    </lineage>
</organism>
<feature type="region of interest" description="Disordered" evidence="2">
    <location>
        <begin position="29"/>
        <end position="98"/>
    </location>
</feature>
<comment type="caution">
    <text evidence="3">The sequence shown here is derived from an EMBL/GenBank/DDBJ whole genome shotgun (WGS) entry which is preliminary data.</text>
</comment>
<gene>
    <name evidence="3" type="ORF">TRICI_002337</name>
</gene>
<evidence type="ECO:0000256" key="1">
    <source>
        <dbReference type="SAM" id="Coils"/>
    </source>
</evidence>
<dbReference type="VEuPathDB" id="FungiDB:TRICI_002337"/>
<feature type="coiled-coil region" evidence="1">
    <location>
        <begin position="127"/>
        <end position="161"/>
    </location>
</feature>
<keyword evidence="4" id="KW-1185">Reference proteome</keyword>
<feature type="compositionally biased region" description="Low complexity" evidence="2">
    <location>
        <begin position="29"/>
        <end position="41"/>
    </location>
</feature>
<proteinExistence type="predicted"/>
<evidence type="ECO:0000313" key="3">
    <source>
        <dbReference type="EMBL" id="KAA8915531.1"/>
    </source>
</evidence>
<sequence length="162" mass="18149">MGLFKKGNSHSNWGTRGGWSAAIVTQNTTNVQTKQGNTQTKDNQPIGSGKGVGPIGVYSREEEESNNTNYGVTANEVEENDESFDPQSDTCRDQNNESERLLNRKTAYNRGLFEYIRTSEEKSAKVIADIQHQLAAVQEENTALEDKLRQLEKDLISYMTQN</sequence>